<name>A0A9X1YSQ4_9BURK</name>
<feature type="domain" description="PAS" evidence="13">
    <location>
        <begin position="458"/>
        <end position="505"/>
    </location>
</feature>
<evidence type="ECO:0000259" key="11">
    <source>
        <dbReference type="PROSITE" id="PS50109"/>
    </source>
</evidence>
<dbReference type="CDD" id="cd16922">
    <property type="entry name" value="HATPase_EvgS-ArcB-TorS-like"/>
    <property type="match status" value="1"/>
</dbReference>
<dbReference type="InterPro" id="IPR000700">
    <property type="entry name" value="PAS-assoc_C"/>
</dbReference>
<dbReference type="SUPFAM" id="SSF47384">
    <property type="entry name" value="Homodimeric domain of signal transducing histidine kinase"/>
    <property type="match status" value="1"/>
</dbReference>
<dbReference type="InterPro" id="IPR013656">
    <property type="entry name" value="PAS_4"/>
</dbReference>
<feature type="transmembrane region" description="Helical" evidence="10">
    <location>
        <begin position="78"/>
        <end position="96"/>
    </location>
</feature>
<evidence type="ECO:0000313" key="16">
    <source>
        <dbReference type="Proteomes" id="UP001139353"/>
    </source>
</evidence>
<feature type="modified residue" description="4-aspartylphosphate" evidence="9">
    <location>
        <position position="1012"/>
    </location>
</feature>
<dbReference type="PROSITE" id="PS50112">
    <property type="entry name" value="PAS"/>
    <property type="match status" value="1"/>
</dbReference>
<feature type="transmembrane region" description="Helical" evidence="10">
    <location>
        <begin position="46"/>
        <end position="66"/>
    </location>
</feature>
<dbReference type="Proteomes" id="UP001139353">
    <property type="component" value="Unassembled WGS sequence"/>
</dbReference>
<proteinExistence type="predicted"/>
<evidence type="ECO:0000256" key="7">
    <source>
        <dbReference type="ARBA" id="ARBA00058004"/>
    </source>
</evidence>
<dbReference type="EC" id="2.7.13.3" evidence="2"/>
<keyword evidence="4" id="KW-0732">Signal</keyword>
<dbReference type="AlphaFoldDB" id="A0A9X1YSQ4"/>
<dbReference type="Pfam" id="PF00072">
    <property type="entry name" value="Response_reg"/>
    <property type="match status" value="1"/>
</dbReference>
<dbReference type="Gene3D" id="3.30.565.10">
    <property type="entry name" value="Histidine kinase-like ATPase, C-terminal domain"/>
    <property type="match status" value="1"/>
</dbReference>
<keyword evidence="5" id="KW-0902">Two-component regulatory system</keyword>
<dbReference type="CDD" id="cd00130">
    <property type="entry name" value="PAS"/>
    <property type="match status" value="2"/>
</dbReference>
<dbReference type="GO" id="GO:0000155">
    <property type="term" value="F:phosphorelay sensor kinase activity"/>
    <property type="evidence" value="ECO:0007669"/>
    <property type="project" value="InterPro"/>
</dbReference>
<dbReference type="InterPro" id="IPR036890">
    <property type="entry name" value="HATPase_C_sf"/>
</dbReference>
<feature type="domain" description="Histidine kinase" evidence="11">
    <location>
        <begin position="718"/>
        <end position="936"/>
    </location>
</feature>
<dbReference type="CDD" id="cd00082">
    <property type="entry name" value="HisKA"/>
    <property type="match status" value="1"/>
</dbReference>
<dbReference type="PANTHER" id="PTHR45339:SF5">
    <property type="entry name" value="HISTIDINE KINASE"/>
    <property type="match status" value="1"/>
</dbReference>
<organism evidence="15 16">
    <name type="scientific">Scleromatobacter humisilvae</name>
    <dbReference type="NCBI Taxonomy" id="2897159"/>
    <lineage>
        <taxon>Bacteria</taxon>
        <taxon>Pseudomonadati</taxon>
        <taxon>Pseudomonadota</taxon>
        <taxon>Betaproteobacteria</taxon>
        <taxon>Burkholderiales</taxon>
        <taxon>Sphaerotilaceae</taxon>
        <taxon>Scleromatobacter</taxon>
    </lineage>
</organism>
<dbReference type="Gene3D" id="3.30.450.20">
    <property type="entry name" value="PAS domain"/>
    <property type="match status" value="4"/>
</dbReference>
<dbReference type="RefSeq" id="WP_275684793.1">
    <property type="nucleotide sequence ID" value="NZ_JAJLJH010000010.1"/>
</dbReference>
<dbReference type="EMBL" id="JAJLJH010000010">
    <property type="protein sequence ID" value="MCK9688746.1"/>
    <property type="molecule type" value="Genomic_DNA"/>
</dbReference>
<gene>
    <name evidence="15" type="ORF">LPC04_23790</name>
</gene>
<dbReference type="PANTHER" id="PTHR45339">
    <property type="entry name" value="HYBRID SIGNAL TRANSDUCTION HISTIDINE KINASE J"/>
    <property type="match status" value="1"/>
</dbReference>
<dbReference type="CDD" id="cd17546">
    <property type="entry name" value="REC_hyHK_CKI1_RcsC-like"/>
    <property type="match status" value="1"/>
</dbReference>
<dbReference type="InterPro" id="IPR001789">
    <property type="entry name" value="Sig_transdc_resp-reg_receiver"/>
</dbReference>
<evidence type="ECO:0000256" key="9">
    <source>
        <dbReference type="PROSITE-ProRule" id="PRU00169"/>
    </source>
</evidence>
<sequence length="1088" mass="118805">MAEPTPNKEARHRLRQSLTRHLLAATAAVAFASALMFLGFGHPLDWVARLSLTTAFLGLGGVAFALRRDAGTGVQGRALPFVIGAAIGLSGVAAAVAGEGLMSPALAVVGVFLCLFTVIGGLRAGILAAAIGVGMLVLLAVAMAFDWLSSAGIAPLTVSPLNLVRPLLTHALVLGIALGGGELLGRTLDRTLRSADERERRFLGLLAVAADAYWEMDGNGRLIRFSAKEELRNFVGLRRHGVDAGMGKLLWETRGVMFDSQVLEAFRSELAARLPMRDVPLRWADVSGRVRHFTLSAEPRTNEASKFAGYWGVLRDITQDVKARQALWSTETRYQDLFRRIPTPLVLHREGRVLDANPAGVALFGFVDLRALLGQDLLPLFEDGPSRERAREHVQRLDGLAIGEGLPETEFTLMPGADRLLTVRVSSVRVDVDGEAATLSIITDDTERRAAEDLVRRSETLLSHLVSTSPDWITLTEFASGRYAMVNPTFLATTGYRAEEVIGRTPSELGLWADATQRDRIYRMLDQHEAVQNFPATMTTRDRRRVSMLVSAARFTIDDIDYQMTSARDVTATEQARREREAILENALVGISFTRDRRIVMTNARFDEMFGWPRGALQNQQQRVLWPSDDAFNWMSDEVGPALSRGEQVDFEVPMMRRDGATFTGRLLAKALDPAQPASGTIWLAEDVTERRLVEQALARARDAAEAANRAKSAFLANTSHEIRTPLNALVGLAQLARTPEVDDRRRLQYIEQICESADTLSAILSDILDLSKIEAGKLIVDRVAFDLRALIGTLKQAYGALADTKGLTLYVSIDDDVPQHVQGDPMRLRQVLTNYLTNALKFTTAGSILLNVQRGAGHRLRFEVIDTGAGMDGAALSMLFLPFSQVDNSITRKVGGTGLGLSICSELAKLMDGTVGVNSEPGKGSAFWVDLPLPAVTAQQLEEHESTSGLDALQGTRVLMVEDNPVNMMIAVALLERWGAIVDQASDGAAALHAIDEAWHAGDPFDIVLMDVQMPGMSGHEVTRRLRQRYDRNTLPIVALTAAALVSEREDAMAAGMNDFLTKPIDADRLRQTLVHVLTQAEAGAER</sequence>
<dbReference type="SUPFAM" id="SSF55785">
    <property type="entry name" value="PYP-like sensor domain (PAS domain)"/>
    <property type="match status" value="4"/>
</dbReference>
<dbReference type="SUPFAM" id="SSF52172">
    <property type="entry name" value="CheY-like"/>
    <property type="match status" value="1"/>
</dbReference>
<reference evidence="15" key="1">
    <citation type="submission" date="2021-11" db="EMBL/GenBank/DDBJ databases">
        <title>BS-T2-15 a new species belonging to the Comamonadaceae family isolated from the soil of a French oak forest.</title>
        <authorList>
            <person name="Mieszkin S."/>
            <person name="Alain K."/>
        </authorList>
    </citation>
    <scope>NUCLEOTIDE SEQUENCE</scope>
    <source>
        <strain evidence="15">BS-T2-15</strain>
    </source>
</reference>
<evidence type="ECO:0000259" key="12">
    <source>
        <dbReference type="PROSITE" id="PS50110"/>
    </source>
</evidence>
<dbReference type="PROSITE" id="PS50113">
    <property type="entry name" value="PAC"/>
    <property type="match status" value="2"/>
</dbReference>
<dbReference type="Gene3D" id="1.10.287.130">
    <property type="match status" value="1"/>
</dbReference>
<comment type="function">
    <text evidence="7">Member of the two-component regulatory system BvgS/BvgA. Phosphorylates BvgA via a four-step phosphorelay in response to environmental signals.</text>
</comment>
<evidence type="ECO:0000256" key="6">
    <source>
        <dbReference type="ARBA" id="ARBA00023026"/>
    </source>
</evidence>
<dbReference type="FunFam" id="3.30.565.10:FF:000010">
    <property type="entry name" value="Sensor histidine kinase RcsC"/>
    <property type="match status" value="1"/>
</dbReference>
<keyword evidence="16" id="KW-1185">Reference proteome</keyword>
<feature type="domain" description="PAC" evidence="14">
    <location>
        <begin position="277"/>
        <end position="329"/>
    </location>
</feature>
<keyword evidence="6" id="KW-0843">Virulence</keyword>
<dbReference type="InterPro" id="IPR035965">
    <property type="entry name" value="PAS-like_dom_sf"/>
</dbReference>
<dbReference type="InterPro" id="IPR011006">
    <property type="entry name" value="CheY-like_superfamily"/>
</dbReference>
<dbReference type="PRINTS" id="PR00344">
    <property type="entry name" value="BCTRLSENSOR"/>
</dbReference>
<dbReference type="PROSITE" id="PS50109">
    <property type="entry name" value="HIS_KIN"/>
    <property type="match status" value="1"/>
</dbReference>
<evidence type="ECO:0000256" key="10">
    <source>
        <dbReference type="SAM" id="Phobius"/>
    </source>
</evidence>
<dbReference type="Pfam" id="PF08448">
    <property type="entry name" value="PAS_4"/>
    <property type="match status" value="1"/>
</dbReference>
<comment type="catalytic activity">
    <reaction evidence="1">
        <text>ATP + protein L-histidine = ADP + protein N-phospho-L-histidine.</text>
        <dbReference type="EC" id="2.7.13.3"/>
    </reaction>
</comment>
<dbReference type="SMART" id="SM00387">
    <property type="entry name" value="HATPase_c"/>
    <property type="match status" value="1"/>
</dbReference>
<dbReference type="Pfam" id="PF02518">
    <property type="entry name" value="HATPase_c"/>
    <property type="match status" value="1"/>
</dbReference>
<keyword evidence="10" id="KW-0812">Transmembrane</keyword>
<evidence type="ECO:0000313" key="15">
    <source>
        <dbReference type="EMBL" id="MCK9688746.1"/>
    </source>
</evidence>
<keyword evidence="10" id="KW-1133">Transmembrane helix</keyword>
<dbReference type="SMART" id="SM00388">
    <property type="entry name" value="HisKA"/>
    <property type="match status" value="1"/>
</dbReference>
<dbReference type="InterPro" id="IPR003661">
    <property type="entry name" value="HisK_dim/P_dom"/>
</dbReference>
<feature type="domain" description="PAC" evidence="14">
    <location>
        <begin position="649"/>
        <end position="700"/>
    </location>
</feature>
<feature type="domain" description="Response regulatory" evidence="12">
    <location>
        <begin position="958"/>
        <end position="1079"/>
    </location>
</feature>
<dbReference type="InterPro" id="IPR004358">
    <property type="entry name" value="Sig_transdc_His_kin-like_C"/>
</dbReference>
<dbReference type="InterPro" id="IPR005467">
    <property type="entry name" value="His_kinase_dom"/>
</dbReference>
<evidence type="ECO:0000259" key="14">
    <source>
        <dbReference type="PROSITE" id="PS50113"/>
    </source>
</evidence>
<evidence type="ECO:0000256" key="1">
    <source>
        <dbReference type="ARBA" id="ARBA00000085"/>
    </source>
</evidence>
<dbReference type="InterPro" id="IPR036097">
    <property type="entry name" value="HisK_dim/P_sf"/>
</dbReference>
<dbReference type="Pfam" id="PF13426">
    <property type="entry name" value="PAS_9"/>
    <property type="match status" value="1"/>
</dbReference>
<dbReference type="NCBIfam" id="TIGR00229">
    <property type="entry name" value="sensory_box"/>
    <property type="match status" value="2"/>
</dbReference>
<evidence type="ECO:0000259" key="13">
    <source>
        <dbReference type="PROSITE" id="PS50112"/>
    </source>
</evidence>
<feature type="transmembrane region" description="Helical" evidence="10">
    <location>
        <begin position="126"/>
        <end position="147"/>
    </location>
</feature>
<keyword evidence="3 9" id="KW-0597">Phosphoprotein</keyword>
<evidence type="ECO:0000256" key="3">
    <source>
        <dbReference type="ARBA" id="ARBA00022553"/>
    </source>
</evidence>
<evidence type="ECO:0000256" key="5">
    <source>
        <dbReference type="ARBA" id="ARBA00023012"/>
    </source>
</evidence>
<comment type="caution">
    <text evidence="15">The sequence shown here is derived from an EMBL/GenBank/DDBJ whole genome shotgun (WGS) entry which is preliminary data.</text>
</comment>
<dbReference type="InterPro" id="IPR000014">
    <property type="entry name" value="PAS"/>
</dbReference>
<dbReference type="Gene3D" id="3.40.50.2300">
    <property type="match status" value="1"/>
</dbReference>
<dbReference type="SUPFAM" id="SSF55874">
    <property type="entry name" value="ATPase domain of HSP90 chaperone/DNA topoisomerase II/histidine kinase"/>
    <property type="match status" value="1"/>
</dbReference>
<dbReference type="InterPro" id="IPR003594">
    <property type="entry name" value="HATPase_dom"/>
</dbReference>
<dbReference type="Pfam" id="PF13188">
    <property type="entry name" value="PAS_8"/>
    <property type="match status" value="1"/>
</dbReference>
<feature type="transmembrane region" description="Helical" evidence="10">
    <location>
        <begin position="102"/>
        <end position="119"/>
    </location>
</feature>
<protein>
    <recommendedName>
        <fullName evidence="8">Virulence sensor protein BvgS</fullName>
        <ecNumber evidence="2">2.7.13.3</ecNumber>
    </recommendedName>
</protein>
<evidence type="ECO:0000256" key="8">
    <source>
        <dbReference type="ARBA" id="ARBA00070152"/>
    </source>
</evidence>
<accession>A0A9X1YSQ4</accession>
<keyword evidence="10" id="KW-0472">Membrane</keyword>
<dbReference type="SMART" id="SM00448">
    <property type="entry name" value="REC"/>
    <property type="match status" value="1"/>
</dbReference>
<dbReference type="SMART" id="SM00091">
    <property type="entry name" value="PAS"/>
    <property type="match status" value="3"/>
</dbReference>
<feature type="transmembrane region" description="Helical" evidence="10">
    <location>
        <begin position="21"/>
        <end position="40"/>
    </location>
</feature>
<dbReference type="Pfam" id="PF00512">
    <property type="entry name" value="HisKA"/>
    <property type="match status" value="1"/>
</dbReference>
<evidence type="ECO:0000256" key="4">
    <source>
        <dbReference type="ARBA" id="ARBA00022729"/>
    </source>
</evidence>
<evidence type="ECO:0000256" key="2">
    <source>
        <dbReference type="ARBA" id="ARBA00012438"/>
    </source>
</evidence>
<dbReference type="PROSITE" id="PS50110">
    <property type="entry name" value="RESPONSE_REGULATORY"/>
    <property type="match status" value="1"/>
</dbReference>